<evidence type="ECO:0000313" key="9">
    <source>
        <dbReference type="EMBL" id="KAH6691746.1"/>
    </source>
</evidence>
<evidence type="ECO:0000313" key="10">
    <source>
        <dbReference type="Proteomes" id="UP000770015"/>
    </source>
</evidence>
<dbReference type="Gene3D" id="3.90.79.10">
    <property type="entry name" value="Nucleoside Triphosphate Pyrophosphohydrolase"/>
    <property type="match status" value="1"/>
</dbReference>
<reference evidence="9" key="1">
    <citation type="journal article" date="2021" name="Nat. Commun.">
        <title>Genetic determinants of endophytism in the Arabidopsis root mycobiome.</title>
        <authorList>
            <person name="Mesny F."/>
            <person name="Miyauchi S."/>
            <person name="Thiergart T."/>
            <person name="Pickel B."/>
            <person name="Atanasova L."/>
            <person name="Karlsson M."/>
            <person name="Huettel B."/>
            <person name="Barry K.W."/>
            <person name="Haridas S."/>
            <person name="Chen C."/>
            <person name="Bauer D."/>
            <person name="Andreopoulos W."/>
            <person name="Pangilinan J."/>
            <person name="LaButti K."/>
            <person name="Riley R."/>
            <person name="Lipzen A."/>
            <person name="Clum A."/>
            <person name="Drula E."/>
            <person name="Henrissat B."/>
            <person name="Kohler A."/>
            <person name="Grigoriev I.V."/>
            <person name="Martin F.M."/>
            <person name="Hacquard S."/>
        </authorList>
    </citation>
    <scope>NUCLEOTIDE SEQUENCE</scope>
    <source>
        <strain evidence="9">MPI-SDFR-AT-0117</strain>
    </source>
</reference>
<comment type="caution">
    <text evidence="9">The sequence shown here is derived from an EMBL/GenBank/DDBJ whole genome shotgun (WGS) entry which is preliminary data.</text>
</comment>
<evidence type="ECO:0000256" key="7">
    <source>
        <dbReference type="SAM" id="MobiDB-lite"/>
    </source>
</evidence>
<proteinExistence type="predicted"/>
<dbReference type="Pfam" id="PF00293">
    <property type="entry name" value="NUDIX"/>
    <property type="match status" value="1"/>
</dbReference>
<dbReference type="InterPro" id="IPR015797">
    <property type="entry name" value="NUDIX_hydrolase-like_dom_sf"/>
</dbReference>
<comment type="cofactor">
    <cofactor evidence="1">
        <name>Mn(2+)</name>
        <dbReference type="ChEBI" id="CHEBI:29035"/>
    </cofactor>
</comment>
<dbReference type="Proteomes" id="UP000770015">
    <property type="component" value="Unassembled WGS sequence"/>
</dbReference>
<feature type="domain" description="Nudix hydrolase" evidence="8">
    <location>
        <begin position="106"/>
        <end position="266"/>
    </location>
</feature>
<dbReference type="PANTHER" id="PTHR12992:SF24">
    <property type="entry name" value="PEROXISOMAL COENZYME A DIPHOSPHATASE NUDT7"/>
    <property type="match status" value="1"/>
</dbReference>
<evidence type="ECO:0000259" key="8">
    <source>
        <dbReference type="PROSITE" id="PS51462"/>
    </source>
</evidence>
<accession>A0A9P9AFL4</accession>
<feature type="region of interest" description="Disordered" evidence="7">
    <location>
        <begin position="298"/>
        <end position="324"/>
    </location>
</feature>
<dbReference type="SUPFAM" id="SSF55811">
    <property type="entry name" value="Nudix"/>
    <property type="match status" value="1"/>
</dbReference>
<dbReference type="InterPro" id="IPR045121">
    <property type="entry name" value="CoAse"/>
</dbReference>
<dbReference type="PANTHER" id="PTHR12992">
    <property type="entry name" value="NUDIX HYDROLASE"/>
    <property type="match status" value="1"/>
</dbReference>
<dbReference type="GO" id="GO:0046872">
    <property type="term" value="F:metal ion binding"/>
    <property type="evidence" value="ECO:0007669"/>
    <property type="project" value="UniProtKB-KW"/>
</dbReference>
<dbReference type="OrthoDB" id="206213at2759"/>
<dbReference type="PROSITE" id="PS51462">
    <property type="entry name" value="NUDIX"/>
    <property type="match status" value="1"/>
</dbReference>
<dbReference type="GO" id="GO:0015938">
    <property type="term" value="P:coenzyme A catabolic process"/>
    <property type="evidence" value="ECO:0007669"/>
    <property type="project" value="TreeGrafter"/>
</dbReference>
<keyword evidence="6" id="KW-0464">Manganese</keyword>
<keyword evidence="3" id="KW-0479">Metal-binding</keyword>
<name>A0A9P9AFL4_9PEZI</name>
<feature type="region of interest" description="Disordered" evidence="7">
    <location>
        <begin position="403"/>
        <end position="427"/>
    </location>
</feature>
<dbReference type="GO" id="GO:0010945">
    <property type="term" value="F:coenzyme A diphosphatase activity"/>
    <property type="evidence" value="ECO:0007669"/>
    <property type="project" value="InterPro"/>
</dbReference>
<feature type="compositionally biased region" description="Polar residues" evidence="7">
    <location>
        <begin position="7"/>
        <end position="24"/>
    </location>
</feature>
<dbReference type="EMBL" id="JAGSXJ010000005">
    <property type="protein sequence ID" value="KAH6691746.1"/>
    <property type="molecule type" value="Genomic_DNA"/>
</dbReference>
<evidence type="ECO:0000256" key="4">
    <source>
        <dbReference type="ARBA" id="ARBA00022801"/>
    </source>
</evidence>
<evidence type="ECO:0000256" key="3">
    <source>
        <dbReference type="ARBA" id="ARBA00022723"/>
    </source>
</evidence>
<gene>
    <name evidence="9" type="ORF">F5X68DRAFT_274255</name>
</gene>
<organism evidence="9 10">
    <name type="scientific">Plectosphaerella plurivora</name>
    <dbReference type="NCBI Taxonomy" id="936078"/>
    <lineage>
        <taxon>Eukaryota</taxon>
        <taxon>Fungi</taxon>
        <taxon>Dikarya</taxon>
        <taxon>Ascomycota</taxon>
        <taxon>Pezizomycotina</taxon>
        <taxon>Sordariomycetes</taxon>
        <taxon>Hypocreomycetidae</taxon>
        <taxon>Glomerellales</taxon>
        <taxon>Plectosphaerellaceae</taxon>
        <taxon>Plectosphaerella</taxon>
    </lineage>
</organism>
<protein>
    <recommendedName>
        <fullName evidence="8">Nudix hydrolase domain-containing protein</fullName>
    </recommendedName>
</protein>
<dbReference type="CDD" id="cd03426">
    <property type="entry name" value="NUDIX_CoAse_Nudt7"/>
    <property type="match status" value="1"/>
</dbReference>
<keyword evidence="4" id="KW-0378">Hydrolase</keyword>
<sequence>MPPAPSSIPSRLGTQEPSTANTPDTLADDPPPYVEPLSAHEVDDLVSYVREASAELPVADDEDDQDTDYWDAAAMAPFSARSLAAIARLRAYRPPPLPVWDRLPASRRAAVLLLLYADRRGELRVVVTMRAASLRNYSGHAAFPGGKADDVHETAFQIARREAWEEIGLPAVDADIPKPFRIEQLCELPCNIAATEIVVRPCVAILHADGRRSPSADSKEDACPTVEESLIPRLDAKEVAAVFSAPFHNFLRAQDESRGRTADAPLPPGHWYDGRWIHFRDVHRWRVHNFYVPVDRQQVQRPRPEAPPPVSADEVPEGAPPPAAAAEAKAEEVAPEGNMKANVPEAAEDADRVGRFKVWGMTAHVLVDAARIAYDEVPDIEHNPHYGDEEIIVEMDTEGRFFDKKRKAEGEAAEGGHDAKKNEAAKM</sequence>
<evidence type="ECO:0000256" key="6">
    <source>
        <dbReference type="ARBA" id="ARBA00023211"/>
    </source>
</evidence>
<evidence type="ECO:0000256" key="5">
    <source>
        <dbReference type="ARBA" id="ARBA00022842"/>
    </source>
</evidence>
<dbReference type="AlphaFoldDB" id="A0A9P9AFL4"/>
<keyword evidence="10" id="KW-1185">Reference proteome</keyword>
<comment type="cofactor">
    <cofactor evidence="2">
        <name>Mg(2+)</name>
        <dbReference type="ChEBI" id="CHEBI:18420"/>
    </cofactor>
</comment>
<keyword evidence="5" id="KW-0460">Magnesium</keyword>
<evidence type="ECO:0000256" key="1">
    <source>
        <dbReference type="ARBA" id="ARBA00001936"/>
    </source>
</evidence>
<feature type="region of interest" description="Disordered" evidence="7">
    <location>
        <begin position="1"/>
        <end position="37"/>
    </location>
</feature>
<dbReference type="InterPro" id="IPR000086">
    <property type="entry name" value="NUDIX_hydrolase_dom"/>
</dbReference>
<evidence type="ECO:0000256" key="2">
    <source>
        <dbReference type="ARBA" id="ARBA00001946"/>
    </source>
</evidence>